<dbReference type="SMART" id="SM00388">
    <property type="entry name" value="HisKA"/>
    <property type="match status" value="1"/>
</dbReference>
<dbReference type="CDD" id="cd06225">
    <property type="entry name" value="HAMP"/>
    <property type="match status" value="1"/>
</dbReference>
<dbReference type="Pfam" id="PF00512">
    <property type="entry name" value="HisKA"/>
    <property type="match status" value="1"/>
</dbReference>
<dbReference type="EC" id="2.7.13.3" evidence="3"/>
<dbReference type="GO" id="GO:0000155">
    <property type="term" value="F:phosphorelay sensor kinase activity"/>
    <property type="evidence" value="ECO:0007669"/>
    <property type="project" value="InterPro"/>
</dbReference>
<evidence type="ECO:0000256" key="5">
    <source>
        <dbReference type="ARBA" id="ARBA00022553"/>
    </source>
</evidence>
<feature type="transmembrane region" description="Helical" evidence="14">
    <location>
        <begin position="252"/>
        <end position="274"/>
    </location>
</feature>
<dbReference type="InterPro" id="IPR003660">
    <property type="entry name" value="HAMP_dom"/>
</dbReference>
<evidence type="ECO:0000256" key="13">
    <source>
        <dbReference type="ARBA" id="ARBA00023136"/>
    </source>
</evidence>
<dbReference type="Pfam" id="PF02518">
    <property type="entry name" value="HATPase_c"/>
    <property type="match status" value="1"/>
</dbReference>
<protein>
    <recommendedName>
        <fullName evidence="3">histidine kinase</fullName>
        <ecNumber evidence="3">2.7.13.3</ecNumber>
    </recommendedName>
</protein>
<evidence type="ECO:0000313" key="17">
    <source>
        <dbReference type="EMBL" id="RBP86889.1"/>
    </source>
</evidence>
<dbReference type="InterPro" id="IPR036890">
    <property type="entry name" value="HATPase_C_sf"/>
</dbReference>
<dbReference type="Gene3D" id="6.10.340.10">
    <property type="match status" value="1"/>
</dbReference>
<evidence type="ECO:0000256" key="9">
    <source>
        <dbReference type="ARBA" id="ARBA00022777"/>
    </source>
</evidence>
<feature type="transmembrane region" description="Helical" evidence="14">
    <location>
        <begin position="12"/>
        <end position="34"/>
    </location>
</feature>
<organism evidence="17 18">
    <name type="scientific">Cytobacillus firmus</name>
    <name type="common">Bacillus firmus</name>
    <dbReference type="NCBI Taxonomy" id="1399"/>
    <lineage>
        <taxon>Bacteria</taxon>
        <taxon>Bacillati</taxon>
        <taxon>Bacillota</taxon>
        <taxon>Bacilli</taxon>
        <taxon>Bacillales</taxon>
        <taxon>Bacillaceae</taxon>
        <taxon>Cytobacillus</taxon>
    </lineage>
</organism>
<keyword evidence="13 14" id="KW-0472">Membrane</keyword>
<sequence length="693" mass="79293">MDIKLKKYSHSVITKIIVFIIAILCFTGILRAFVEVEILNDGEFGSVVEGDYLESRAYVLENEALIGDLTRILGEYKNEEHILSGKTISQDEWRSVEENLYSEFRNQSRSYSPELSEEENFKKFKEEYADTLSQENDQLIREDLREFHLLLQNIEDSDLMFFASDGTNVFKNSTKTEKEQFENYPSYMLFEGYKRVFYPKETEENEHLHLITEQMDELDTGNTVVYVAFPEELLDLKTEEWQENKAIAGKNAYQVFVFLAGFILSFFYLVLIIGRKSFKDQELHLHPADKLYNDIKIVLCTMLIVFWVALVDDVFENIEKMIIPITIPFAALGLVLILSLVKHFKNRTLFKHTLIFTLIHNLVKFIGDVYQSGSTGVKTVLLVIGYPIVIALTFFMFPVTIGLAAWFAFKKIKTFNSIQSGVERIKEGNLHHRIEAGEKGEFSRLAANINSITDGLKKAVDNELKSERLKTELITNVSHDIRNPLTSIITYVDLLKDEKDPSKAKDYIEVLDQKSKRLKILAEDLFEATKASSGNIPVHFEKIDVVSLITQGLGEVNDKVELLDLDIKLSYPREKVYITADGKLLWRSIENLLSNIFKYALKSSRVYISIEELGSEILLTFKNISASELNISADELMERFKRGDESRSSQGSGLGLSIAKSLIEIQKGKFNIQIDGDLFKALIYLPKHIPGNE</sequence>
<dbReference type="SMART" id="SM00387">
    <property type="entry name" value="HATPase_c"/>
    <property type="match status" value="1"/>
</dbReference>
<evidence type="ECO:0000256" key="6">
    <source>
        <dbReference type="ARBA" id="ARBA00022679"/>
    </source>
</evidence>
<dbReference type="PROSITE" id="PS50109">
    <property type="entry name" value="HIS_KIN"/>
    <property type="match status" value="1"/>
</dbReference>
<keyword evidence="8" id="KW-0547">Nucleotide-binding</keyword>
<dbReference type="PANTHER" id="PTHR45528">
    <property type="entry name" value="SENSOR HISTIDINE KINASE CPXA"/>
    <property type="match status" value="1"/>
</dbReference>
<keyword evidence="6" id="KW-0808">Transferase</keyword>
<evidence type="ECO:0000256" key="2">
    <source>
        <dbReference type="ARBA" id="ARBA00004651"/>
    </source>
</evidence>
<feature type="domain" description="HAMP" evidence="16">
    <location>
        <begin position="416"/>
        <end position="461"/>
    </location>
</feature>
<evidence type="ECO:0000313" key="18">
    <source>
        <dbReference type="Proteomes" id="UP000252731"/>
    </source>
</evidence>
<keyword evidence="10" id="KW-0067">ATP-binding</keyword>
<evidence type="ECO:0000256" key="8">
    <source>
        <dbReference type="ARBA" id="ARBA00022741"/>
    </source>
</evidence>
<name>A0A366JIV6_CYTFI</name>
<gene>
    <name evidence="17" type="ORF">DFO70_12338</name>
</gene>
<evidence type="ECO:0000256" key="11">
    <source>
        <dbReference type="ARBA" id="ARBA00022989"/>
    </source>
</evidence>
<dbReference type="Proteomes" id="UP000252731">
    <property type="component" value="Unassembled WGS sequence"/>
</dbReference>
<evidence type="ECO:0000256" key="3">
    <source>
        <dbReference type="ARBA" id="ARBA00012438"/>
    </source>
</evidence>
<keyword evidence="5" id="KW-0597">Phosphoprotein</keyword>
<dbReference type="PROSITE" id="PS50885">
    <property type="entry name" value="HAMP"/>
    <property type="match status" value="1"/>
</dbReference>
<keyword evidence="11 14" id="KW-1133">Transmembrane helix</keyword>
<dbReference type="InterPro" id="IPR003594">
    <property type="entry name" value="HATPase_dom"/>
</dbReference>
<dbReference type="CDD" id="cd00082">
    <property type="entry name" value="HisKA"/>
    <property type="match status" value="1"/>
</dbReference>
<evidence type="ECO:0000256" key="12">
    <source>
        <dbReference type="ARBA" id="ARBA00023012"/>
    </source>
</evidence>
<evidence type="ECO:0000256" key="7">
    <source>
        <dbReference type="ARBA" id="ARBA00022692"/>
    </source>
</evidence>
<evidence type="ECO:0000259" key="16">
    <source>
        <dbReference type="PROSITE" id="PS50885"/>
    </source>
</evidence>
<dbReference type="PANTHER" id="PTHR45528:SF1">
    <property type="entry name" value="SENSOR HISTIDINE KINASE CPXA"/>
    <property type="match status" value="1"/>
</dbReference>
<reference evidence="17 18" key="1">
    <citation type="submission" date="2018-06" db="EMBL/GenBank/DDBJ databases">
        <title>Freshwater and sediment microbial communities from various areas in North America, analyzing microbe dynamics in response to fracking.</title>
        <authorList>
            <person name="Lamendella R."/>
        </authorList>
    </citation>
    <scope>NUCLEOTIDE SEQUENCE [LARGE SCALE GENOMIC DNA]</scope>
    <source>
        <strain evidence="17 18">14_TX</strain>
    </source>
</reference>
<evidence type="ECO:0000256" key="4">
    <source>
        <dbReference type="ARBA" id="ARBA00022475"/>
    </source>
</evidence>
<comment type="subcellular location">
    <subcellularLocation>
        <location evidence="2">Cell membrane</location>
        <topology evidence="2">Multi-pass membrane protein</topology>
    </subcellularLocation>
</comment>
<evidence type="ECO:0000256" key="10">
    <source>
        <dbReference type="ARBA" id="ARBA00022840"/>
    </source>
</evidence>
<proteinExistence type="predicted"/>
<feature type="transmembrane region" description="Helical" evidence="14">
    <location>
        <begin position="295"/>
        <end position="315"/>
    </location>
</feature>
<dbReference type="OrthoDB" id="9792991at2"/>
<dbReference type="InterPro" id="IPR005467">
    <property type="entry name" value="His_kinase_dom"/>
</dbReference>
<evidence type="ECO:0000256" key="14">
    <source>
        <dbReference type="SAM" id="Phobius"/>
    </source>
</evidence>
<comment type="caution">
    <text evidence="17">The sequence shown here is derived from an EMBL/GenBank/DDBJ whole genome shotgun (WGS) entry which is preliminary data.</text>
</comment>
<evidence type="ECO:0000256" key="1">
    <source>
        <dbReference type="ARBA" id="ARBA00000085"/>
    </source>
</evidence>
<dbReference type="GO" id="GO:0005524">
    <property type="term" value="F:ATP binding"/>
    <property type="evidence" value="ECO:0007669"/>
    <property type="project" value="UniProtKB-KW"/>
</dbReference>
<comment type="catalytic activity">
    <reaction evidence="1">
        <text>ATP + protein L-histidine = ADP + protein N-phospho-L-histidine.</text>
        <dbReference type="EC" id="2.7.13.3"/>
    </reaction>
</comment>
<dbReference type="Gene3D" id="1.10.287.130">
    <property type="match status" value="1"/>
</dbReference>
<keyword evidence="12" id="KW-0902">Two-component regulatory system</keyword>
<dbReference type="SUPFAM" id="SSF47384">
    <property type="entry name" value="Homodimeric domain of signal transducing histidine kinase"/>
    <property type="match status" value="1"/>
</dbReference>
<keyword evidence="18" id="KW-1185">Reference proteome</keyword>
<dbReference type="RefSeq" id="WP_113885452.1">
    <property type="nucleotide sequence ID" value="NZ_QNSF01000023.1"/>
</dbReference>
<dbReference type="AlphaFoldDB" id="A0A366JIV6"/>
<keyword evidence="4" id="KW-1003">Cell membrane</keyword>
<dbReference type="InterPro" id="IPR036097">
    <property type="entry name" value="HisK_dim/P_sf"/>
</dbReference>
<evidence type="ECO:0000259" key="15">
    <source>
        <dbReference type="PROSITE" id="PS50109"/>
    </source>
</evidence>
<feature type="transmembrane region" description="Helical" evidence="14">
    <location>
        <begin position="384"/>
        <end position="409"/>
    </location>
</feature>
<accession>A0A366JIV6</accession>
<dbReference type="InterPro" id="IPR003661">
    <property type="entry name" value="HisK_dim/P_dom"/>
</dbReference>
<dbReference type="InterPro" id="IPR050398">
    <property type="entry name" value="HssS/ArlS-like"/>
</dbReference>
<keyword evidence="9 17" id="KW-0418">Kinase</keyword>
<dbReference type="GO" id="GO:0005886">
    <property type="term" value="C:plasma membrane"/>
    <property type="evidence" value="ECO:0007669"/>
    <property type="project" value="UniProtKB-SubCell"/>
</dbReference>
<feature type="domain" description="Histidine kinase" evidence="15">
    <location>
        <begin position="476"/>
        <end position="689"/>
    </location>
</feature>
<dbReference type="SUPFAM" id="SSF55874">
    <property type="entry name" value="ATPase domain of HSP90 chaperone/DNA topoisomerase II/histidine kinase"/>
    <property type="match status" value="1"/>
</dbReference>
<feature type="transmembrane region" description="Helical" evidence="14">
    <location>
        <begin position="321"/>
        <end position="341"/>
    </location>
</feature>
<dbReference type="EMBL" id="QNSF01000023">
    <property type="protein sequence ID" value="RBP86889.1"/>
    <property type="molecule type" value="Genomic_DNA"/>
</dbReference>
<keyword evidence="7 14" id="KW-0812">Transmembrane</keyword>
<dbReference type="Gene3D" id="3.30.565.10">
    <property type="entry name" value="Histidine kinase-like ATPase, C-terminal domain"/>
    <property type="match status" value="1"/>
</dbReference>